<dbReference type="CDD" id="cd00519">
    <property type="entry name" value="Lipase_3"/>
    <property type="match status" value="1"/>
</dbReference>
<sequence length="514" mass="59765">MKITIKILSNLFSIMVGKEECIPYFRDKQITDRTVEYMVYSFHDNLFGTEKIIFYKMNMLTKEMIGFVEIQNRQFTNNQRISVDLPIYAAKYFSKYTRFTTRTPICTLQVDIIVTESEKYYHPKELINSNLLNGALSYFLKEEYILHFYNLYRLYTTFFEGTGIEKYYFIRGIMALEGRSMHNTTDDYTLFPSTFYETHDRYFHYAIASYGKFILTRLVNKKRKVCDKIPEDRRWVLEYSGADEDQLLEVDMNFIVPHIILEIEDEIVVSISGTKDHNDALNDLNCEYEKMEGGGYAHRGIMRLAEKFIEERLEKILNLYKNKKMICLTGHSLGGGIATIASVLLERRYPEIRSRLRVVAYASPPVLSEDACIQTKMDIQTLVHGADIVPRLCIGTALDLKMHACAIANSYLWDMHIGTEERINIVYQSIMKENFNPKLYIPGRLFHLQQFNIHKKMPIRGIFSKLSANPPGGEIVALVKEVDRNYFNFILIDNQNLVDHSFTAIVQALSSGIK</sequence>
<gene>
    <name evidence="16" type="primary">Dagla</name>
    <name evidence="16" type="ORF">TCON_2613</name>
</gene>
<keyword evidence="17" id="KW-1185">Reference proteome</keyword>
<dbReference type="InterPro" id="IPR029058">
    <property type="entry name" value="AB_hydrolase_fold"/>
</dbReference>
<keyword evidence="7" id="KW-0378">Hydrolase</keyword>
<evidence type="ECO:0000259" key="15">
    <source>
        <dbReference type="Pfam" id="PF01764"/>
    </source>
</evidence>
<keyword evidence="8" id="KW-0106">Calcium</keyword>
<keyword evidence="9" id="KW-0442">Lipid degradation</keyword>
<evidence type="ECO:0000256" key="6">
    <source>
        <dbReference type="ARBA" id="ARBA00022723"/>
    </source>
</evidence>
<dbReference type="Proteomes" id="UP001516464">
    <property type="component" value="Unassembled WGS sequence"/>
</dbReference>
<evidence type="ECO:0000313" key="16">
    <source>
        <dbReference type="EMBL" id="KAF7678008.1"/>
    </source>
</evidence>
<proteinExistence type="predicted"/>
<evidence type="ECO:0000256" key="5">
    <source>
        <dbReference type="ARBA" id="ARBA00022692"/>
    </source>
</evidence>
<organism evidence="16 17">
    <name type="scientific">Astathelohania contejeani</name>
    <dbReference type="NCBI Taxonomy" id="164912"/>
    <lineage>
        <taxon>Eukaryota</taxon>
        <taxon>Fungi</taxon>
        <taxon>Fungi incertae sedis</taxon>
        <taxon>Microsporidia</taxon>
        <taxon>Astathelohaniidae</taxon>
        <taxon>Astathelohania</taxon>
    </lineage>
</organism>
<comment type="subcellular location">
    <subcellularLocation>
        <location evidence="2">Cell membrane</location>
        <topology evidence="2">Multi-pass membrane protein</topology>
    </subcellularLocation>
</comment>
<evidence type="ECO:0000256" key="9">
    <source>
        <dbReference type="ARBA" id="ARBA00022963"/>
    </source>
</evidence>
<protein>
    <recommendedName>
        <fullName evidence="14">sn-1-specific diacylglycerol lipase</fullName>
        <ecNumber evidence="14">3.1.1.116</ecNumber>
    </recommendedName>
</protein>
<evidence type="ECO:0000256" key="11">
    <source>
        <dbReference type="ARBA" id="ARBA00023098"/>
    </source>
</evidence>
<dbReference type="Gene3D" id="3.40.50.1820">
    <property type="entry name" value="alpha/beta hydrolase"/>
    <property type="match status" value="1"/>
</dbReference>
<evidence type="ECO:0000256" key="2">
    <source>
        <dbReference type="ARBA" id="ARBA00004651"/>
    </source>
</evidence>
<name>A0ABQ7HVI7_9MICR</name>
<keyword evidence="5" id="KW-0812">Transmembrane</keyword>
<dbReference type="Pfam" id="PF01764">
    <property type="entry name" value="Lipase_3"/>
    <property type="match status" value="1"/>
</dbReference>
<dbReference type="PANTHER" id="PTHR45792:SF7">
    <property type="entry name" value="PUTATIVE (AFU_ORTHOLOGUE AFUA_6G02710)-RELATED"/>
    <property type="match status" value="1"/>
</dbReference>
<dbReference type="EC" id="3.1.1.116" evidence="14"/>
<evidence type="ECO:0000256" key="3">
    <source>
        <dbReference type="ARBA" id="ARBA00022475"/>
    </source>
</evidence>
<comment type="cofactor">
    <cofactor evidence="1">
        <name>Ca(2+)</name>
        <dbReference type="ChEBI" id="CHEBI:29108"/>
    </cofactor>
</comment>
<keyword evidence="4" id="KW-0597">Phosphoprotein</keyword>
<comment type="caution">
    <text evidence="16">The sequence shown here is derived from an EMBL/GenBank/DDBJ whole genome shotgun (WGS) entry which is preliminary data.</text>
</comment>
<evidence type="ECO:0000256" key="7">
    <source>
        <dbReference type="ARBA" id="ARBA00022801"/>
    </source>
</evidence>
<accession>A0ABQ7HVI7</accession>
<keyword evidence="12" id="KW-0472">Membrane</keyword>
<dbReference type="InterPro" id="IPR002921">
    <property type="entry name" value="Fungal_lipase-type"/>
</dbReference>
<evidence type="ECO:0000256" key="12">
    <source>
        <dbReference type="ARBA" id="ARBA00023136"/>
    </source>
</evidence>
<comment type="catalytic activity">
    <reaction evidence="13">
        <text>a 1,2-diacyl-sn-glycerol + H2O = a 2-acylglycerol + a fatty acid + H(+)</text>
        <dbReference type="Rhea" id="RHEA:33275"/>
        <dbReference type="ChEBI" id="CHEBI:15377"/>
        <dbReference type="ChEBI" id="CHEBI:15378"/>
        <dbReference type="ChEBI" id="CHEBI:17389"/>
        <dbReference type="ChEBI" id="CHEBI:17815"/>
        <dbReference type="ChEBI" id="CHEBI:28868"/>
        <dbReference type="EC" id="3.1.1.116"/>
    </reaction>
    <physiologicalReaction direction="left-to-right" evidence="13">
        <dbReference type="Rhea" id="RHEA:33276"/>
    </physiologicalReaction>
</comment>
<evidence type="ECO:0000256" key="4">
    <source>
        <dbReference type="ARBA" id="ARBA00022553"/>
    </source>
</evidence>
<keyword evidence="11" id="KW-0443">Lipid metabolism</keyword>
<dbReference type="SUPFAM" id="SSF53474">
    <property type="entry name" value="alpha/beta-Hydrolases"/>
    <property type="match status" value="1"/>
</dbReference>
<evidence type="ECO:0000256" key="10">
    <source>
        <dbReference type="ARBA" id="ARBA00022989"/>
    </source>
</evidence>
<evidence type="ECO:0000313" key="17">
    <source>
        <dbReference type="Proteomes" id="UP001516464"/>
    </source>
</evidence>
<dbReference type="PANTHER" id="PTHR45792">
    <property type="entry name" value="DIACYLGLYCEROL LIPASE HOMOLOG-RELATED"/>
    <property type="match status" value="1"/>
</dbReference>
<evidence type="ECO:0000256" key="1">
    <source>
        <dbReference type="ARBA" id="ARBA00001913"/>
    </source>
</evidence>
<feature type="domain" description="Fungal lipase-type" evidence="15">
    <location>
        <begin position="268"/>
        <end position="392"/>
    </location>
</feature>
<reference evidence="16 17" key="1">
    <citation type="submission" date="2019-01" db="EMBL/GenBank/DDBJ databases">
        <title>Genomes sequencing and comparative genomics of infectious freshwater microsporidia, Cucumispora dikerogammari and Thelohania contejeani.</title>
        <authorList>
            <person name="Cormier A."/>
            <person name="Giraud I."/>
            <person name="Wattier R."/>
            <person name="Teixeira M."/>
            <person name="Grandjean F."/>
            <person name="Rigaud T."/>
            <person name="Cordaux R."/>
        </authorList>
    </citation>
    <scope>NUCLEOTIDE SEQUENCE [LARGE SCALE GENOMIC DNA]</scope>
    <source>
        <strain evidence="16">T1</strain>
        <tissue evidence="16">Spores</tissue>
    </source>
</reference>
<evidence type="ECO:0000256" key="13">
    <source>
        <dbReference type="ARBA" id="ARBA00024531"/>
    </source>
</evidence>
<evidence type="ECO:0000256" key="14">
    <source>
        <dbReference type="ARBA" id="ARBA00026104"/>
    </source>
</evidence>
<evidence type="ECO:0000256" key="8">
    <source>
        <dbReference type="ARBA" id="ARBA00022837"/>
    </source>
</evidence>
<dbReference type="InterPro" id="IPR052214">
    <property type="entry name" value="DAG_Lipase-Related"/>
</dbReference>
<keyword evidence="6" id="KW-0479">Metal-binding</keyword>
<dbReference type="EMBL" id="SBIQ01000397">
    <property type="protein sequence ID" value="KAF7678008.1"/>
    <property type="molecule type" value="Genomic_DNA"/>
</dbReference>
<keyword evidence="3" id="KW-1003">Cell membrane</keyword>
<keyword evidence="10" id="KW-1133">Transmembrane helix</keyword>